<dbReference type="NCBIfam" id="TIGR02970">
    <property type="entry name" value="succ_dehyd_cytB"/>
    <property type="match status" value="1"/>
</dbReference>
<evidence type="ECO:0008006" key="12">
    <source>
        <dbReference type="Google" id="ProtNLM"/>
    </source>
</evidence>
<dbReference type="AlphaFoldDB" id="A0A7R8UY45"/>
<evidence type="ECO:0000313" key="10">
    <source>
        <dbReference type="EMBL" id="CAD7088631.1"/>
    </source>
</evidence>
<dbReference type="EMBL" id="LR899012">
    <property type="protein sequence ID" value="CAD7088631.1"/>
    <property type="molecule type" value="Genomic_DNA"/>
</dbReference>
<dbReference type="InterPro" id="IPR000701">
    <property type="entry name" value="SuccDH_FuR_B_TM-su"/>
</dbReference>
<dbReference type="GO" id="GO:0006099">
    <property type="term" value="P:tricarboxylic acid cycle"/>
    <property type="evidence" value="ECO:0007669"/>
    <property type="project" value="InterPro"/>
</dbReference>
<dbReference type="PANTHER" id="PTHR10978">
    <property type="entry name" value="SUCCINATE DEHYDROGENASE CYTOCHROME B560 SUBUNIT"/>
    <property type="match status" value="1"/>
</dbReference>
<dbReference type="SUPFAM" id="SSF81343">
    <property type="entry name" value="Fumarate reductase respiratory complex transmembrane subunits"/>
    <property type="match status" value="1"/>
</dbReference>
<dbReference type="GO" id="GO:0016020">
    <property type="term" value="C:membrane"/>
    <property type="evidence" value="ECO:0007669"/>
    <property type="project" value="UniProtKB-SubCell"/>
</dbReference>
<keyword evidence="5" id="KW-0479">Metal-binding</keyword>
<dbReference type="FunCoup" id="A0A7R8UY45">
    <property type="interactions" value="873"/>
</dbReference>
<feature type="transmembrane region" description="Helical" evidence="9">
    <location>
        <begin position="80"/>
        <end position="100"/>
    </location>
</feature>
<evidence type="ECO:0000313" key="11">
    <source>
        <dbReference type="Proteomes" id="UP000594454"/>
    </source>
</evidence>
<evidence type="ECO:0000256" key="5">
    <source>
        <dbReference type="ARBA" id="ARBA00022723"/>
    </source>
</evidence>
<organism evidence="10 11">
    <name type="scientific">Hermetia illucens</name>
    <name type="common">Black soldier fly</name>
    <dbReference type="NCBI Taxonomy" id="343691"/>
    <lineage>
        <taxon>Eukaryota</taxon>
        <taxon>Metazoa</taxon>
        <taxon>Ecdysozoa</taxon>
        <taxon>Arthropoda</taxon>
        <taxon>Hexapoda</taxon>
        <taxon>Insecta</taxon>
        <taxon>Pterygota</taxon>
        <taxon>Neoptera</taxon>
        <taxon>Endopterygota</taxon>
        <taxon>Diptera</taxon>
        <taxon>Brachycera</taxon>
        <taxon>Stratiomyomorpha</taxon>
        <taxon>Stratiomyidae</taxon>
        <taxon>Hermetiinae</taxon>
        <taxon>Hermetia</taxon>
    </lineage>
</organism>
<name>A0A7R8UY45_HERIL</name>
<reference evidence="10 11" key="1">
    <citation type="submission" date="2020-11" db="EMBL/GenBank/DDBJ databases">
        <authorList>
            <person name="Wallbank WR R."/>
            <person name="Pardo Diaz C."/>
            <person name="Kozak K."/>
            <person name="Martin S."/>
            <person name="Jiggins C."/>
            <person name="Moest M."/>
            <person name="Warren A I."/>
            <person name="Generalovic N T."/>
            <person name="Byers J.R.P. K."/>
            <person name="Montejo-Kovacevich G."/>
            <person name="Yen C E."/>
        </authorList>
    </citation>
    <scope>NUCLEOTIDE SEQUENCE [LARGE SCALE GENOMIC DNA]</scope>
</reference>
<dbReference type="GO" id="GO:0005739">
    <property type="term" value="C:mitochondrion"/>
    <property type="evidence" value="ECO:0007669"/>
    <property type="project" value="GOC"/>
</dbReference>
<dbReference type="FunFam" id="1.20.1300.10:FF:000011">
    <property type="entry name" value="Succinate dehydrogenase cytochrome b560 subunit"/>
    <property type="match status" value="1"/>
</dbReference>
<keyword evidence="8 9" id="KW-0472">Membrane</keyword>
<evidence type="ECO:0000256" key="7">
    <source>
        <dbReference type="ARBA" id="ARBA00023004"/>
    </source>
</evidence>
<dbReference type="InParanoid" id="A0A7R8UY45"/>
<comment type="subcellular location">
    <subcellularLocation>
        <location evidence="1">Membrane</location>
        <topology evidence="1">Multi-pass membrane protein</topology>
    </subcellularLocation>
</comment>
<dbReference type="InterPro" id="IPR014314">
    <property type="entry name" value="Succ_DH_cytb556"/>
</dbReference>
<dbReference type="InterPro" id="IPR034804">
    <property type="entry name" value="SQR/QFR_C/D"/>
</dbReference>
<dbReference type="PROSITE" id="PS01001">
    <property type="entry name" value="SDH_CYT_2"/>
    <property type="match status" value="1"/>
</dbReference>
<evidence type="ECO:0000256" key="2">
    <source>
        <dbReference type="ARBA" id="ARBA00005163"/>
    </source>
</evidence>
<evidence type="ECO:0000256" key="3">
    <source>
        <dbReference type="ARBA" id="ARBA00022617"/>
    </source>
</evidence>
<accession>A0A7R8UY45</accession>
<evidence type="ECO:0000256" key="4">
    <source>
        <dbReference type="ARBA" id="ARBA00022692"/>
    </source>
</evidence>
<dbReference type="InterPro" id="IPR018495">
    <property type="entry name" value="Succ_DH_cyt_bsu_CS"/>
</dbReference>
<sequence>MAMNFSRALCSRGVFSQISAFRTANQFPGVRCITMKIVQKPVEPDETPDERNMRLNRELSPHLSIYKPQLTTVLSISHRITGMMLTGYVSVFGLGALVLPHDFSHYITMIEGLQLSSASLVVLKMILAFPASYHLCNGVRHLLWDSGKMLKLKEVYSSGYAMLGASVGLTVLLALL</sequence>
<dbReference type="GO" id="GO:0006121">
    <property type="term" value="P:mitochondrial electron transport, succinate to ubiquinone"/>
    <property type="evidence" value="ECO:0007669"/>
    <property type="project" value="TreeGrafter"/>
</dbReference>
<dbReference type="OrthoDB" id="588261at2759"/>
<keyword evidence="3" id="KW-0349">Heme</keyword>
<dbReference type="PANTHER" id="PTHR10978:SF5">
    <property type="entry name" value="SUCCINATE DEHYDROGENASE CYTOCHROME B560 SUBUNIT, MITOCHONDRIAL"/>
    <property type="match status" value="1"/>
</dbReference>
<evidence type="ECO:0000256" key="8">
    <source>
        <dbReference type="ARBA" id="ARBA00023136"/>
    </source>
</evidence>
<dbReference type="CDD" id="cd03499">
    <property type="entry name" value="SQR_TypeC_SdhC"/>
    <property type="match status" value="1"/>
</dbReference>
<dbReference type="Gene3D" id="1.20.1300.10">
    <property type="entry name" value="Fumarate reductase/succinate dehydrogenase, transmembrane subunit"/>
    <property type="match status" value="1"/>
</dbReference>
<dbReference type="Proteomes" id="UP000594454">
    <property type="component" value="Chromosome 4"/>
</dbReference>
<dbReference type="Pfam" id="PF01127">
    <property type="entry name" value="Sdh_cyt"/>
    <property type="match status" value="1"/>
</dbReference>
<keyword evidence="7" id="KW-0408">Iron</keyword>
<evidence type="ECO:0000256" key="9">
    <source>
        <dbReference type="SAM" id="Phobius"/>
    </source>
</evidence>
<dbReference type="GO" id="GO:0046872">
    <property type="term" value="F:metal ion binding"/>
    <property type="evidence" value="ECO:0007669"/>
    <property type="project" value="UniProtKB-KW"/>
</dbReference>
<keyword evidence="6 9" id="KW-1133">Transmembrane helix</keyword>
<feature type="transmembrane region" description="Helical" evidence="9">
    <location>
        <begin position="112"/>
        <end position="135"/>
    </location>
</feature>
<keyword evidence="4 9" id="KW-0812">Transmembrane</keyword>
<evidence type="ECO:0000256" key="1">
    <source>
        <dbReference type="ARBA" id="ARBA00004141"/>
    </source>
</evidence>
<dbReference type="OMA" id="LTWMLSG"/>
<comment type="pathway">
    <text evidence="2">Carbohydrate metabolism; tricarboxylic acid cycle.</text>
</comment>
<dbReference type="GO" id="GO:0009055">
    <property type="term" value="F:electron transfer activity"/>
    <property type="evidence" value="ECO:0007669"/>
    <property type="project" value="InterPro"/>
</dbReference>
<proteinExistence type="predicted"/>
<gene>
    <name evidence="10" type="ORF">HERILL_LOCUS11237</name>
</gene>
<evidence type="ECO:0000256" key="6">
    <source>
        <dbReference type="ARBA" id="ARBA00022989"/>
    </source>
</evidence>
<feature type="transmembrane region" description="Helical" evidence="9">
    <location>
        <begin position="155"/>
        <end position="175"/>
    </location>
</feature>
<protein>
    <recommendedName>
        <fullName evidence="12">Succinate dehydrogenase cytochrome b560 subunit, mitochondrial</fullName>
    </recommendedName>
</protein>
<keyword evidence="11" id="KW-1185">Reference proteome</keyword>